<feature type="transmembrane region" description="Helical" evidence="1">
    <location>
        <begin position="217"/>
        <end position="237"/>
    </location>
</feature>
<dbReference type="AlphaFoldDB" id="K0YIU0"/>
<evidence type="ECO:0000256" key="1">
    <source>
        <dbReference type="SAM" id="Phobius"/>
    </source>
</evidence>
<dbReference type="PATRIC" id="fig|742818.3.peg.953"/>
<feature type="transmembrane region" description="Helical" evidence="1">
    <location>
        <begin position="458"/>
        <end position="477"/>
    </location>
</feature>
<dbReference type="Proteomes" id="UP000006069">
    <property type="component" value="Unassembled WGS sequence"/>
</dbReference>
<dbReference type="NCBIfam" id="TIGR04370">
    <property type="entry name" value="glyco_rpt_poly"/>
    <property type="match status" value="1"/>
</dbReference>
<feature type="transmembrane region" description="Helical" evidence="1">
    <location>
        <begin position="67"/>
        <end position="86"/>
    </location>
</feature>
<evidence type="ECO:0000313" key="3">
    <source>
        <dbReference type="Proteomes" id="UP000006069"/>
    </source>
</evidence>
<feature type="transmembrane region" description="Helical" evidence="1">
    <location>
        <begin position="12"/>
        <end position="37"/>
    </location>
</feature>
<dbReference type="Pfam" id="PF14296">
    <property type="entry name" value="O-ag_pol_Wzy"/>
    <property type="match status" value="1"/>
</dbReference>
<keyword evidence="1" id="KW-0472">Membrane</keyword>
<evidence type="ECO:0000313" key="2">
    <source>
        <dbReference type="EMBL" id="EJZ83396.1"/>
    </source>
</evidence>
<feature type="transmembrane region" description="Helical" evidence="1">
    <location>
        <begin position="483"/>
        <end position="509"/>
    </location>
</feature>
<feature type="transmembrane region" description="Helical" evidence="1">
    <location>
        <begin position="296"/>
        <end position="317"/>
    </location>
</feature>
<feature type="transmembrane region" description="Helical" evidence="1">
    <location>
        <begin position="268"/>
        <end position="284"/>
    </location>
</feature>
<feature type="transmembrane region" description="Helical" evidence="1">
    <location>
        <begin position="177"/>
        <end position="197"/>
    </location>
</feature>
<feature type="transmembrane region" description="Helical" evidence="1">
    <location>
        <begin position="43"/>
        <end position="60"/>
    </location>
</feature>
<feature type="transmembrane region" description="Helical" evidence="1">
    <location>
        <begin position="244"/>
        <end position="262"/>
    </location>
</feature>
<comment type="caution">
    <text evidence="2">The sequence shown here is derived from an EMBL/GenBank/DDBJ whole genome shotgun (WGS) entry which is preliminary data.</text>
</comment>
<dbReference type="HOGENOM" id="CLU_030253_1_0_11"/>
<dbReference type="eggNOG" id="ENOG502Z9BQ">
    <property type="taxonomic scope" value="Bacteria"/>
</dbReference>
<proteinExistence type="predicted"/>
<protein>
    <recommendedName>
        <fullName evidence="4">O-antigen polysaccharide polymerase Wzy</fullName>
    </recommendedName>
</protein>
<dbReference type="OrthoDB" id="9554538at2"/>
<feature type="transmembrane region" description="Helical" evidence="1">
    <location>
        <begin position="432"/>
        <end position="451"/>
    </location>
</feature>
<sequence>MVASSARKNGISVVSLLSSLYPVFVTASFAVFAMGFLQGVLEIMLAGVFVIFVANVMYAFANLKNRLLFLFLHGGIFLFLLTRPLVGSIDPSRSWMLSSHDSTQFALLSLYVSMACLLLGSVLFEGVLRANSDWRKRRSLLVPNKAGIRASSKAHHKVSGLMRELSRSEKMGYIRKAALICYFVCLLGAFVDGAMRLEVMQGHSYEEYYLVGVDENIPWVIGVLKPMAPYMLCAFLATLPKRRISTICLALYVSTSIPMLMIGSRSDFVISFLFAGLYYIFRHLTDSEERWITRRVALGAIILVPLGIVAMGAINYLRAGTSSSLGFFALFADALFKQGVTFTVLGHGYDVNPQIQDLGFRFYSIGAIITNITQGFIGQTFLGCQDLGETNSALLALNSSSYAHAMSYFAHPNYLGGEGYGSSYILELYADFGYGGIVFGSIFLGMIFCLMSRCIGRSWFWGMVALISSMSVFHMPRGYAIEWISFLMSTRFLLAVALILACSALLAYFSRAKSVANVLEPAKLTVPCSCTGGEERLRVNKFGVRVVPLIVRKSDHV</sequence>
<name>K0YIU0_9ACTN</name>
<dbReference type="EMBL" id="ADMD01000007">
    <property type="protein sequence ID" value="EJZ83396.1"/>
    <property type="molecule type" value="Genomic_DNA"/>
</dbReference>
<dbReference type="RefSeq" id="WP_009139115.1">
    <property type="nucleotide sequence ID" value="NZ_JH815198.1"/>
</dbReference>
<feature type="transmembrane region" description="Helical" evidence="1">
    <location>
        <begin position="106"/>
        <end position="128"/>
    </location>
</feature>
<evidence type="ECO:0008006" key="4">
    <source>
        <dbReference type="Google" id="ProtNLM"/>
    </source>
</evidence>
<reference evidence="2 3" key="1">
    <citation type="submission" date="2012-08" db="EMBL/GenBank/DDBJ databases">
        <title>The Genome Sequence of Slackia piriformis YIT 12062.</title>
        <authorList>
            <consortium name="The Broad Institute Genome Sequencing Platform"/>
            <person name="Earl A."/>
            <person name="Ward D."/>
            <person name="Feldgarden M."/>
            <person name="Gevers D."/>
            <person name="Morotomi M."/>
            <person name="Walker B."/>
            <person name="Young S.K."/>
            <person name="Zeng Q."/>
            <person name="Gargeya S."/>
            <person name="Fitzgerald M."/>
            <person name="Haas B."/>
            <person name="Abouelleil A."/>
            <person name="Alvarado L."/>
            <person name="Arachchi H.M."/>
            <person name="Berlin A.M."/>
            <person name="Chapman S.B."/>
            <person name="Goldberg J."/>
            <person name="Griggs A."/>
            <person name="Gujja S."/>
            <person name="Hansen M."/>
            <person name="Howarth C."/>
            <person name="Imamovic A."/>
            <person name="Larimer J."/>
            <person name="McCowen C."/>
            <person name="Montmayeur A."/>
            <person name="Murphy C."/>
            <person name="Neiman D."/>
            <person name="Pearson M."/>
            <person name="Priest M."/>
            <person name="Roberts A."/>
            <person name="Saif S."/>
            <person name="Shea T."/>
            <person name="Sisk P."/>
            <person name="Sykes S."/>
            <person name="Wortman J."/>
            <person name="Nusbaum C."/>
            <person name="Birren B."/>
        </authorList>
    </citation>
    <scope>NUCLEOTIDE SEQUENCE [LARGE SCALE GENOMIC DNA]</scope>
    <source>
        <strain evidence="2 3">YIT 12062</strain>
    </source>
</reference>
<keyword evidence="1" id="KW-1133">Transmembrane helix</keyword>
<gene>
    <name evidence="2" type="ORF">HMPREF9451_00901</name>
</gene>
<keyword evidence="1" id="KW-0812">Transmembrane</keyword>
<keyword evidence="3" id="KW-1185">Reference proteome</keyword>
<accession>K0YIU0</accession>
<dbReference type="InterPro" id="IPR029468">
    <property type="entry name" value="O-ag_pol_Wzy"/>
</dbReference>
<organism evidence="2 3">
    <name type="scientific">Slackia piriformis YIT 12062</name>
    <dbReference type="NCBI Taxonomy" id="742818"/>
    <lineage>
        <taxon>Bacteria</taxon>
        <taxon>Bacillati</taxon>
        <taxon>Actinomycetota</taxon>
        <taxon>Coriobacteriia</taxon>
        <taxon>Eggerthellales</taxon>
        <taxon>Eggerthellaceae</taxon>
        <taxon>Slackia</taxon>
    </lineage>
</organism>
<dbReference type="InParanoid" id="K0YIU0"/>